<evidence type="ECO:0000256" key="4">
    <source>
        <dbReference type="ARBA" id="ARBA00022967"/>
    </source>
</evidence>
<keyword evidence="9" id="KW-1185">Reference proteome</keyword>
<dbReference type="InterPro" id="IPR003439">
    <property type="entry name" value="ABC_transporter-like_ATP-bd"/>
</dbReference>
<evidence type="ECO:0000256" key="6">
    <source>
        <dbReference type="ARBA" id="ARBA00023136"/>
    </source>
</evidence>
<dbReference type="SUPFAM" id="SSF52540">
    <property type="entry name" value="P-loop containing nucleoside triphosphate hydrolases"/>
    <property type="match status" value="1"/>
</dbReference>
<keyword evidence="4" id="KW-1278">Translocase</keyword>
<dbReference type="AlphaFoldDB" id="A0A0N8HZC3"/>
<accession>A0A0N8HZC3</accession>
<dbReference type="Proteomes" id="UP000050535">
    <property type="component" value="Unassembled WGS sequence"/>
</dbReference>
<gene>
    <name evidence="8" type="ORF">SY89_03341</name>
</gene>
<dbReference type="InterPro" id="IPR027417">
    <property type="entry name" value="P-loop_NTPase"/>
</dbReference>
<name>A0A0N8HZC3_9EURY</name>
<evidence type="ECO:0000313" key="8">
    <source>
        <dbReference type="EMBL" id="KPN29107.1"/>
    </source>
</evidence>
<organism evidence="8 9">
    <name type="scientific">Halolamina pelagica</name>
    <dbReference type="NCBI Taxonomy" id="699431"/>
    <lineage>
        <taxon>Archaea</taxon>
        <taxon>Methanobacteriati</taxon>
        <taxon>Methanobacteriota</taxon>
        <taxon>Stenosarchaea group</taxon>
        <taxon>Halobacteria</taxon>
        <taxon>Halobacteriales</taxon>
        <taxon>Haloferacaceae</taxon>
    </lineage>
</organism>
<keyword evidence="8" id="KW-0067">ATP-binding</keyword>
<keyword evidence="3" id="KW-1003">Cell membrane</keyword>
<dbReference type="Pfam" id="PF00005">
    <property type="entry name" value="ABC_tran"/>
    <property type="match status" value="1"/>
</dbReference>
<keyword evidence="5" id="KW-0406">Ion transport</keyword>
<comment type="caution">
    <text evidence="8">The sequence shown here is derived from an EMBL/GenBank/DDBJ whole genome shotgun (WGS) entry which is preliminary data.</text>
</comment>
<evidence type="ECO:0000256" key="3">
    <source>
        <dbReference type="ARBA" id="ARBA00022475"/>
    </source>
</evidence>
<dbReference type="RefSeq" id="WP_054584889.1">
    <property type="nucleotide sequence ID" value="NZ_LGUC01000002.1"/>
</dbReference>
<dbReference type="GO" id="GO:0005524">
    <property type="term" value="F:ATP binding"/>
    <property type="evidence" value="ECO:0007669"/>
    <property type="project" value="UniProtKB-KW"/>
</dbReference>
<evidence type="ECO:0000259" key="7">
    <source>
        <dbReference type="Pfam" id="PF00005"/>
    </source>
</evidence>
<keyword evidence="8" id="KW-0547">Nucleotide-binding</keyword>
<dbReference type="PATRIC" id="fig|699431.3.peg.3430"/>
<dbReference type="GO" id="GO:0006811">
    <property type="term" value="P:monoatomic ion transport"/>
    <property type="evidence" value="ECO:0007669"/>
    <property type="project" value="UniProtKB-KW"/>
</dbReference>
<dbReference type="Gene3D" id="3.40.50.300">
    <property type="entry name" value="P-loop containing nucleotide triphosphate hydrolases"/>
    <property type="match status" value="1"/>
</dbReference>
<dbReference type="GO" id="GO:0016020">
    <property type="term" value="C:membrane"/>
    <property type="evidence" value="ECO:0007669"/>
    <property type="project" value="UniProtKB-SubCell"/>
</dbReference>
<proteinExistence type="predicted"/>
<dbReference type="PANTHER" id="PTHR43297:SF13">
    <property type="entry name" value="NICKEL ABC TRANSPORTER, ATP-BINDING PROTEIN"/>
    <property type="match status" value="1"/>
</dbReference>
<keyword evidence="2" id="KW-0813">Transport</keyword>
<evidence type="ECO:0000256" key="1">
    <source>
        <dbReference type="ARBA" id="ARBA00004370"/>
    </source>
</evidence>
<dbReference type="EMBL" id="LGUC01000002">
    <property type="protein sequence ID" value="KPN29107.1"/>
    <property type="molecule type" value="Genomic_DNA"/>
</dbReference>
<comment type="subcellular location">
    <subcellularLocation>
        <location evidence="1">Membrane</location>
    </subcellularLocation>
</comment>
<sequence>MSSTTTPTTTDESRGTVLEVEDLSVTYRMEDKQDVHAVQNVSFSIEAGSTFGLVGESGCGKTTAARALIGLLDDNGEVTGGSVRKDGRDLTAVSDEELRATRWNEIATIPQNVMNSLNPVETVGSQILDVIQLHTDRSREEARDHAEDLFEQVGLTPDRMADYPHEFSGGCSSGRSSRWRCRVTRT</sequence>
<dbReference type="GO" id="GO:0016887">
    <property type="term" value="F:ATP hydrolysis activity"/>
    <property type="evidence" value="ECO:0007669"/>
    <property type="project" value="InterPro"/>
</dbReference>
<protein>
    <submittedName>
        <fullName evidence="8">Putative ABC transporter ATP-binding protein</fullName>
    </submittedName>
</protein>
<dbReference type="InterPro" id="IPR050388">
    <property type="entry name" value="ABC_Ni/Peptide_Import"/>
</dbReference>
<keyword evidence="6" id="KW-0472">Membrane</keyword>
<dbReference type="STRING" id="699431.SY89_03341"/>
<evidence type="ECO:0000256" key="5">
    <source>
        <dbReference type="ARBA" id="ARBA00023065"/>
    </source>
</evidence>
<evidence type="ECO:0000256" key="2">
    <source>
        <dbReference type="ARBA" id="ARBA00022448"/>
    </source>
</evidence>
<reference evidence="9" key="1">
    <citation type="submission" date="2013-11" db="EMBL/GenBank/DDBJ databases">
        <authorList>
            <person name="Hoang H.T."/>
            <person name="Killian M.L."/>
            <person name="Madson D.M."/>
            <person name="Arruda P.H.E."/>
            <person name="Sun D."/>
            <person name="Schwartz K.J."/>
            <person name="Yoon K."/>
        </authorList>
    </citation>
    <scope>NUCLEOTIDE SEQUENCE [LARGE SCALE GENOMIC DNA]</scope>
    <source>
        <strain evidence="9">CDK2</strain>
    </source>
</reference>
<feature type="domain" description="ABC transporter" evidence="7">
    <location>
        <begin position="38"/>
        <end position="170"/>
    </location>
</feature>
<evidence type="ECO:0000313" key="9">
    <source>
        <dbReference type="Proteomes" id="UP000050535"/>
    </source>
</evidence>
<dbReference type="PANTHER" id="PTHR43297">
    <property type="entry name" value="OLIGOPEPTIDE TRANSPORT ATP-BINDING PROTEIN APPD"/>
    <property type="match status" value="1"/>
</dbReference>